<comment type="caution">
    <text evidence="2">The sequence shown here is derived from an EMBL/GenBank/DDBJ whole genome shotgun (WGS) entry which is preliminary data.</text>
</comment>
<organism evidence="2 3">
    <name type="scientific">Ganoderma sinense ZZ0214-1</name>
    <dbReference type="NCBI Taxonomy" id="1077348"/>
    <lineage>
        <taxon>Eukaryota</taxon>
        <taxon>Fungi</taxon>
        <taxon>Dikarya</taxon>
        <taxon>Basidiomycota</taxon>
        <taxon>Agaricomycotina</taxon>
        <taxon>Agaricomycetes</taxon>
        <taxon>Polyporales</taxon>
        <taxon>Polyporaceae</taxon>
        <taxon>Ganoderma</taxon>
    </lineage>
</organism>
<reference evidence="2 3" key="1">
    <citation type="journal article" date="2015" name="Sci. Rep.">
        <title>Chromosome-level genome map provides insights into diverse defense mechanisms in the medicinal fungus Ganoderma sinense.</title>
        <authorList>
            <person name="Zhu Y."/>
            <person name="Xu J."/>
            <person name="Sun C."/>
            <person name="Zhou S."/>
            <person name="Xu H."/>
            <person name="Nelson D.R."/>
            <person name="Qian J."/>
            <person name="Song J."/>
            <person name="Luo H."/>
            <person name="Xiang L."/>
            <person name="Li Y."/>
            <person name="Xu Z."/>
            <person name="Ji A."/>
            <person name="Wang L."/>
            <person name="Lu S."/>
            <person name="Hayward A."/>
            <person name="Sun W."/>
            <person name="Li X."/>
            <person name="Schwartz D.C."/>
            <person name="Wang Y."/>
            <person name="Chen S."/>
        </authorList>
    </citation>
    <scope>NUCLEOTIDE SEQUENCE [LARGE SCALE GENOMIC DNA]</scope>
    <source>
        <strain evidence="2 3">ZZ0214-1</strain>
    </source>
</reference>
<protein>
    <recommendedName>
        <fullName evidence="4">BTB domain-containing protein</fullName>
    </recommendedName>
</protein>
<keyword evidence="1" id="KW-0812">Transmembrane</keyword>
<dbReference type="OrthoDB" id="2756515at2759"/>
<evidence type="ECO:0000256" key="1">
    <source>
        <dbReference type="SAM" id="Phobius"/>
    </source>
</evidence>
<dbReference type="AlphaFoldDB" id="A0A2G8SHU0"/>
<keyword evidence="3" id="KW-1185">Reference proteome</keyword>
<keyword evidence="1" id="KW-0472">Membrane</keyword>
<accession>A0A2G8SHU0</accession>
<dbReference type="Proteomes" id="UP000230002">
    <property type="component" value="Unassembled WGS sequence"/>
</dbReference>
<dbReference type="EMBL" id="AYKW01000008">
    <property type="protein sequence ID" value="PIL33344.1"/>
    <property type="molecule type" value="Genomic_DNA"/>
</dbReference>
<gene>
    <name evidence="2" type="ORF">GSI_04795</name>
</gene>
<evidence type="ECO:0000313" key="2">
    <source>
        <dbReference type="EMBL" id="PIL33344.1"/>
    </source>
</evidence>
<evidence type="ECO:0008006" key="4">
    <source>
        <dbReference type="Google" id="ProtNLM"/>
    </source>
</evidence>
<proteinExistence type="predicted"/>
<keyword evidence="1" id="KW-1133">Transmembrane helix</keyword>
<name>A0A2G8SHU0_9APHY</name>
<evidence type="ECO:0000313" key="3">
    <source>
        <dbReference type="Proteomes" id="UP000230002"/>
    </source>
</evidence>
<sequence>MPAIYTPTPPDTDPVFFFSIVHIYVEGILFGIPNYVCELSKSESFRAKVAEQPCVLEDVAAAEFRDFLQCLIALGPEATKKAEELGEPPESESDDGSRVAYMRRWLNAIKLATHWNFEDARRKAIRKIHQMDDPPLKLAVACKYDVQRFLPDALRDLADTKIMTPLNKEDYEILGLDLALKVVQFREEWNAQTAGAGDTPEKDRREQLIETIFGAEFAKGVEQGELENLPKLFSCPVAPGRRRAQRG</sequence>
<feature type="transmembrane region" description="Helical" evidence="1">
    <location>
        <begin position="15"/>
        <end position="36"/>
    </location>
</feature>